<name>A0A318FKF7_KLEOX</name>
<accession>A0A318FKF7</accession>
<comment type="cofactor">
    <cofactor evidence="1">
        <name>Zn(2+)</name>
        <dbReference type="ChEBI" id="CHEBI:29105"/>
    </cofactor>
</comment>
<protein>
    <submittedName>
        <fullName evidence="6">Creatinine amidohydrolase</fullName>
    </submittedName>
</protein>
<dbReference type="Pfam" id="PF02633">
    <property type="entry name" value="Creatininase"/>
    <property type="match status" value="1"/>
</dbReference>
<gene>
    <name evidence="6" type="ORF">DET57_11040</name>
</gene>
<evidence type="ECO:0000256" key="5">
    <source>
        <dbReference type="ARBA" id="ARBA00024029"/>
    </source>
</evidence>
<dbReference type="InterPro" id="IPR003785">
    <property type="entry name" value="Creatininase/forma_Hydrolase"/>
</dbReference>
<organism evidence="6 7">
    <name type="scientific">Klebsiella oxytoca</name>
    <dbReference type="NCBI Taxonomy" id="571"/>
    <lineage>
        <taxon>Bacteria</taxon>
        <taxon>Pseudomonadati</taxon>
        <taxon>Pseudomonadota</taxon>
        <taxon>Gammaproteobacteria</taxon>
        <taxon>Enterobacterales</taxon>
        <taxon>Enterobacteriaceae</taxon>
        <taxon>Klebsiella/Raoultella group</taxon>
        <taxon>Klebsiella</taxon>
    </lineage>
</organism>
<dbReference type="SUPFAM" id="SSF102215">
    <property type="entry name" value="Creatininase"/>
    <property type="match status" value="1"/>
</dbReference>
<reference evidence="6 7" key="1">
    <citation type="submission" date="2018-05" db="EMBL/GenBank/DDBJ databases">
        <title>Freshwater and sediment microbial communities from various areas in North America, analyzing microbe dynamics in response to fracking.</title>
        <authorList>
            <person name="Lamendella R."/>
        </authorList>
    </citation>
    <scope>NUCLEOTIDE SEQUENCE [LARGE SCALE GENOMIC DNA]</scope>
    <source>
        <strain evidence="6 7">67</strain>
    </source>
</reference>
<comment type="caution">
    <text evidence="6">The sequence shown here is derived from an EMBL/GenBank/DDBJ whole genome shotgun (WGS) entry which is preliminary data.</text>
</comment>
<keyword evidence="4" id="KW-0862">Zinc</keyword>
<comment type="similarity">
    <text evidence="5">Belongs to the creatininase superfamily.</text>
</comment>
<evidence type="ECO:0000256" key="4">
    <source>
        <dbReference type="ARBA" id="ARBA00022833"/>
    </source>
</evidence>
<evidence type="ECO:0000256" key="1">
    <source>
        <dbReference type="ARBA" id="ARBA00001947"/>
    </source>
</evidence>
<dbReference type="PANTHER" id="PTHR35005">
    <property type="entry name" value="3-DEHYDRO-SCYLLO-INOSOSE HYDROLASE"/>
    <property type="match status" value="1"/>
</dbReference>
<dbReference type="GO" id="GO:0016811">
    <property type="term" value="F:hydrolase activity, acting on carbon-nitrogen (but not peptide) bonds, in linear amides"/>
    <property type="evidence" value="ECO:0007669"/>
    <property type="project" value="TreeGrafter"/>
</dbReference>
<dbReference type="Proteomes" id="UP000247485">
    <property type="component" value="Unassembled WGS sequence"/>
</dbReference>
<dbReference type="Gene3D" id="3.40.50.10310">
    <property type="entry name" value="Creatininase"/>
    <property type="match status" value="1"/>
</dbReference>
<keyword evidence="2" id="KW-0479">Metal-binding</keyword>
<dbReference type="GO" id="GO:0046872">
    <property type="term" value="F:metal ion binding"/>
    <property type="evidence" value="ECO:0007669"/>
    <property type="project" value="UniProtKB-KW"/>
</dbReference>
<dbReference type="PANTHER" id="PTHR35005:SF1">
    <property type="entry name" value="2-AMINO-5-FORMYLAMINO-6-RIBOSYLAMINOPYRIMIDIN-4(3H)-ONE 5'-MONOPHOSPHATE DEFORMYLASE"/>
    <property type="match status" value="1"/>
</dbReference>
<evidence type="ECO:0000313" key="7">
    <source>
        <dbReference type="Proteomes" id="UP000247485"/>
    </source>
</evidence>
<evidence type="ECO:0000256" key="2">
    <source>
        <dbReference type="ARBA" id="ARBA00022723"/>
    </source>
</evidence>
<dbReference type="GO" id="GO:0009231">
    <property type="term" value="P:riboflavin biosynthetic process"/>
    <property type="evidence" value="ECO:0007669"/>
    <property type="project" value="TreeGrafter"/>
</dbReference>
<evidence type="ECO:0000313" key="6">
    <source>
        <dbReference type="EMBL" id="PXW43926.1"/>
    </source>
</evidence>
<dbReference type="EMBL" id="QJJG01000010">
    <property type="protein sequence ID" value="PXW43926.1"/>
    <property type="molecule type" value="Genomic_DNA"/>
</dbReference>
<keyword evidence="3 6" id="KW-0378">Hydrolase</keyword>
<dbReference type="AlphaFoldDB" id="A0A318FKF7"/>
<sequence>MKLHHLNEREARQALQKAQIALLPLGAVEPHGDHLPLDTDNLLAERFCVLLDEQLGECALSLPVISYSQVWSLRGHAGAIDIGNEQLTSMLVSLAENMASYGITTTAVINAHYGNFDAIKAASRQLKEKGITLLSYSWAGMEQEVKKRQTSAVAYPGYMHADEVETSLMLALAPEFVTMANARAHYPVFPQNFRYQPIRWTEFSDYAVLGDPTCACEENGQAYVQQALETTLASIRHHLTQGAADGRKPVDKR</sequence>
<dbReference type="RefSeq" id="WP_110274639.1">
    <property type="nucleotide sequence ID" value="NZ_QJJG01000010.1"/>
</dbReference>
<proteinExistence type="inferred from homology"/>
<dbReference type="InterPro" id="IPR024087">
    <property type="entry name" value="Creatininase-like_sf"/>
</dbReference>
<evidence type="ECO:0000256" key="3">
    <source>
        <dbReference type="ARBA" id="ARBA00022801"/>
    </source>
</evidence>